<sequence>MCGSVPFQVTVGAKGGQLIWTEPRNAQPLRSLPSITHISDMSQAVKCFHYSLKHLSGFWRAREAGRRPPERALPDPFLAPGPGGRAARPSRQRDERDGVTADSLTRGGHRRFASRAAGTGAKTRRSVRRPHDEMKT</sequence>
<feature type="region of interest" description="Disordered" evidence="1">
    <location>
        <begin position="64"/>
        <end position="136"/>
    </location>
</feature>
<gene>
    <name evidence="2" type="ORF">SKAU_G00381800</name>
</gene>
<feature type="compositionally biased region" description="Basic and acidic residues" evidence="1">
    <location>
        <begin position="64"/>
        <end position="73"/>
    </location>
</feature>
<organism evidence="2 3">
    <name type="scientific">Synaphobranchus kaupii</name>
    <name type="common">Kaup's arrowtooth eel</name>
    <dbReference type="NCBI Taxonomy" id="118154"/>
    <lineage>
        <taxon>Eukaryota</taxon>
        <taxon>Metazoa</taxon>
        <taxon>Chordata</taxon>
        <taxon>Craniata</taxon>
        <taxon>Vertebrata</taxon>
        <taxon>Euteleostomi</taxon>
        <taxon>Actinopterygii</taxon>
        <taxon>Neopterygii</taxon>
        <taxon>Teleostei</taxon>
        <taxon>Anguilliformes</taxon>
        <taxon>Synaphobranchidae</taxon>
        <taxon>Synaphobranchus</taxon>
    </lineage>
</organism>
<keyword evidence="3" id="KW-1185">Reference proteome</keyword>
<dbReference type="EMBL" id="JAINUF010000019">
    <property type="protein sequence ID" value="KAJ8336960.1"/>
    <property type="molecule type" value="Genomic_DNA"/>
</dbReference>
<evidence type="ECO:0000313" key="3">
    <source>
        <dbReference type="Proteomes" id="UP001152622"/>
    </source>
</evidence>
<reference evidence="2" key="1">
    <citation type="journal article" date="2023" name="Science">
        <title>Genome structures resolve the early diversification of teleost fishes.</title>
        <authorList>
            <person name="Parey E."/>
            <person name="Louis A."/>
            <person name="Montfort J."/>
            <person name="Bouchez O."/>
            <person name="Roques C."/>
            <person name="Iampietro C."/>
            <person name="Lluch J."/>
            <person name="Castinel A."/>
            <person name="Donnadieu C."/>
            <person name="Desvignes T."/>
            <person name="Floi Bucao C."/>
            <person name="Jouanno E."/>
            <person name="Wen M."/>
            <person name="Mejri S."/>
            <person name="Dirks R."/>
            <person name="Jansen H."/>
            <person name="Henkel C."/>
            <person name="Chen W.J."/>
            <person name="Zahm M."/>
            <person name="Cabau C."/>
            <person name="Klopp C."/>
            <person name="Thompson A.W."/>
            <person name="Robinson-Rechavi M."/>
            <person name="Braasch I."/>
            <person name="Lecointre G."/>
            <person name="Bobe J."/>
            <person name="Postlethwait J.H."/>
            <person name="Berthelot C."/>
            <person name="Roest Crollius H."/>
            <person name="Guiguen Y."/>
        </authorList>
    </citation>
    <scope>NUCLEOTIDE SEQUENCE</scope>
    <source>
        <strain evidence="2">WJC10195</strain>
    </source>
</reference>
<comment type="caution">
    <text evidence="2">The sequence shown here is derived from an EMBL/GenBank/DDBJ whole genome shotgun (WGS) entry which is preliminary data.</text>
</comment>
<evidence type="ECO:0000256" key="1">
    <source>
        <dbReference type="SAM" id="MobiDB-lite"/>
    </source>
</evidence>
<protein>
    <submittedName>
        <fullName evidence="2">Uncharacterized protein</fullName>
    </submittedName>
</protein>
<dbReference type="AlphaFoldDB" id="A0A9Q1IDW9"/>
<evidence type="ECO:0000313" key="2">
    <source>
        <dbReference type="EMBL" id="KAJ8336960.1"/>
    </source>
</evidence>
<name>A0A9Q1IDW9_SYNKA</name>
<dbReference type="Proteomes" id="UP001152622">
    <property type="component" value="Chromosome 19"/>
</dbReference>
<proteinExistence type="predicted"/>
<accession>A0A9Q1IDW9</accession>